<evidence type="ECO:0000256" key="1">
    <source>
        <dbReference type="ARBA" id="ARBA00004123"/>
    </source>
</evidence>
<feature type="compositionally biased region" description="Basic and acidic residues" evidence="7">
    <location>
        <begin position="111"/>
        <end position="120"/>
    </location>
</feature>
<proteinExistence type="inferred from homology"/>
<feature type="compositionally biased region" description="Acidic residues" evidence="7">
    <location>
        <begin position="247"/>
        <end position="260"/>
    </location>
</feature>
<evidence type="ECO:0000256" key="3">
    <source>
        <dbReference type="ARBA" id="ARBA00022737"/>
    </source>
</evidence>
<evidence type="ECO:0000313" key="9">
    <source>
        <dbReference type="Proteomes" id="UP001608902"/>
    </source>
</evidence>
<evidence type="ECO:0000256" key="6">
    <source>
        <dbReference type="PROSITE-ProRule" id="PRU00339"/>
    </source>
</evidence>
<dbReference type="PROSITE" id="PS50005">
    <property type="entry name" value="TPR"/>
    <property type="match status" value="1"/>
</dbReference>
<dbReference type="SMART" id="SM00028">
    <property type="entry name" value="TPR"/>
    <property type="match status" value="2"/>
</dbReference>
<feature type="compositionally biased region" description="Basic and acidic residues" evidence="7">
    <location>
        <begin position="203"/>
        <end position="227"/>
    </location>
</feature>
<comment type="caution">
    <text evidence="8">The sequence shown here is derived from an EMBL/GenBank/DDBJ whole genome shotgun (WGS) entry which is preliminary data.</text>
</comment>
<keyword evidence="5" id="KW-0539">Nucleus</keyword>
<evidence type="ECO:0000256" key="4">
    <source>
        <dbReference type="ARBA" id="ARBA00022803"/>
    </source>
</evidence>
<name>A0ABD6E867_9BILA</name>
<feature type="region of interest" description="Disordered" evidence="7">
    <location>
        <begin position="111"/>
        <end position="130"/>
    </location>
</feature>
<evidence type="ECO:0000313" key="8">
    <source>
        <dbReference type="EMBL" id="MFH4975880.1"/>
    </source>
</evidence>
<evidence type="ECO:0000256" key="2">
    <source>
        <dbReference type="ARBA" id="ARBA00008402"/>
    </source>
</evidence>
<keyword evidence="9" id="KW-1185">Reference proteome</keyword>
<dbReference type="InterPro" id="IPR051730">
    <property type="entry name" value="NASP-like"/>
</dbReference>
<reference evidence="8 9" key="1">
    <citation type="submission" date="2024-08" db="EMBL/GenBank/DDBJ databases">
        <title>Gnathostoma spinigerum genome.</title>
        <authorList>
            <person name="Gonzalez-Bertolin B."/>
            <person name="Monzon S."/>
            <person name="Zaballos A."/>
            <person name="Jimenez P."/>
            <person name="Dekumyoy P."/>
            <person name="Varona S."/>
            <person name="Cuesta I."/>
            <person name="Sumanam S."/>
            <person name="Adisakwattana P."/>
            <person name="Gasser R.B."/>
            <person name="Hernandez-Gonzalez A."/>
            <person name="Young N.D."/>
            <person name="Perteguer M.J."/>
        </authorList>
    </citation>
    <scope>NUCLEOTIDE SEQUENCE [LARGE SCALE GENOMIC DNA]</scope>
    <source>
        <strain evidence="8">AL3</strain>
        <tissue evidence="8">Liver</tissue>
    </source>
</reference>
<dbReference type="AlphaFoldDB" id="A0ABD6E867"/>
<keyword evidence="4 6" id="KW-0802">TPR repeat</keyword>
<comment type="subcellular location">
    <subcellularLocation>
        <location evidence="1">Nucleus</location>
    </subcellularLocation>
</comment>
<dbReference type="Gene3D" id="1.25.40.10">
    <property type="entry name" value="Tetratricopeptide repeat domain"/>
    <property type="match status" value="1"/>
</dbReference>
<dbReference type="EMBL" id="JBGFUD010001175">
    <property type="protein sequence ID" value="MFH4975880.1"/>
    <property type="molecule type" value="Genomic_DNA"/>
</dbReference>
<dbReference type="GO" id="GO:0005634">
    <property type="term" value="C:nucleus"/>
    <property type="evidence" value="ECO:0007669"/>
    <property type="project" value="UniProtKB-SubCell"/>
</dbReference>
<dbReference type="Proteomes" id="UP001608902">
    <property type="component" value="Unassembled WGS sequence"/>
</dbReference>
<dbReference type="Pfam" id="PF13424">
    <property type="entry name" value="TPR_12"/>
    <property type="match status" value="1"/>
</dbReference>
<comment type="similarity">
    <text evidence="2">Belongs to the NASP family.</text>
</comment>
<dbReference type="InterPro" id="IPR011990">
    <property type="entry name" value="TPR-like_helical_dom_sf"/>
</dbReference>
<protein>
    <recommendedName>
        <fullName evidence="10">Nuclear autoantigenic sperm protein</fullName>
    </recommendedName>
</protein>
<feature type="compositionally biased region" description="Basic and acidic residues" evidence="7">
    <location>
        <begin position="461"/>
        <end position="477"/>
    </location>
</feature>
<dbReference type="InterPro" id="IPR019734">
    <property type="entry name" value="TPR_rpt"/>
</dbReference>
<feature type="compositionally biased region" description="Low complexity" evidence="7">
    <location>
        <begin position="435"/>
        <end position="444"/>
    </location>
</feature>
<dbReference type="PANTHER" id="PTHR15081">
    <property type="entry name" value="NUCLEAR AUTOANTIGENIC SPERM PROTEIN NASP -RELATED"/>
    <property type="match status" value="1"/>
</dbReference>
<feature type="repeat" description="TPR" evidence="6">
    <location>
        <begin position="334"/>
        <end position="367"/>
    </location>
</feature>
<evidence type="ECO:0000256" key="7">
    <source>
        <dbReference type="SAM" id="MobiDB-lite"/>
    </source>
</evidence>
<organism evidence="8 9">
    <name type="scientific">Gnathostoma spinigerum</name>
    <dbReference type="NCBI Taxonomy" id="75299"/>
    <lineage>
        <taxon>Eukaryota</taxon>
        <taxon>Metazoa</taxon>
        <taxon>Ecdysozoa</taxon>
        <taxon>Nematoda</taxon>
        <taxon>Chromadorea</taxon>
        <taxon>Rhabditida</taxon>
        <taxon>Spirurina</taxon>
        <taxon>Gnathostomatomorpha</taxon>
        <taxon>Gnathostomatoidea</taxon>
        <taxon>Gnathostomatidae</taxon>
        <taxon>Gnathostoma</taxon>
    </lineage>
</organism>
<feature type="compositionally biased region" description="Basic and acidic residues" evidence="7">
    <location>
        <begin position="235"/>
        <end position="246"/>
    </location>
</feature>
<dbReference type="SUPFAM" id="SSF48452">
    <property type="entry name" value="TPR-like"/>
    <property type="match status" value="1"/>
</dbReference>
<accession>A0ABD6E867</accession>
<sequence length="489" mass="54528">MVVIDVSLENGDVAEETREQRLATFQRCFGEGKKAYISGNLNEACDMLGEAAGIAAELYGLFSPEAFLPHFQYGKALLDNARAEEKVFTNALVGVNDDMVIKCEDGADCSHVEGDEKIGDPDDVTDDERKEISEKVDAALEENCSHLEHQNSPSKIVEDDRLIQASKGNAAVEESAEDDKQVCDRVSVTDAAESAGVDEIEQDEGRNSKDRDEIEEEQRKEITCEDRGEQEDDCGERMCEDAHKDECDEEDDDEEAEEEEIEPLQLAWENLEVARSICDRFITEEGWKEKKAEVLLTLGECSIEDGNYKQANDDLSLCIEIQNEVYSSDDRRIAESYFQLARAYSLDKEFEKAAEHYEKAKSILTCKLGSVREEYLKRGESEEDESLKNEIADLQAVISAVQAKVDDSRDSAKNASAVDVAKKLSEHVQQKPSDDISSSVADDITNLVRKKPAKRSAGNGEESHEELIKRTKNDDSLSKIQSAVHEIAE</sequence>
<feature type="region of interest" description="Disordered" evidence="7">
    <location>
        <begin position="423"/>
        <end position="489"/>
    </location>
</feature>
<gene>
    <name evidence="8" type="ORF">AB6A40_002589</name>
</gene>
<feature type="region of interest" description="Disordered" evidence="7">
    <location>
        <begin position="190"/>
        <end position="260"/>
    </location>
</feature>
<evidence type="ECO:0008006" key="10">
    <source>
        <dbReference type="Google" id="ProtNLM"/>
    </source>
</evidence>
<feature type="compositionally biased region" description="Basic and acidic residues" evidence="7">
    <location>
        <begin position="423"/>
        <end position="434"/>
    </location>
</feature>
<keyword evidence="3" id="KW-0677">Repeat</keyword>
<evidence type="ECO:0000256" key="5">
    <source>
        <dbReference type="ARBA" id="ARBA00023242"/>
    </source>
</evidence>
<dbReference type="PANTHER" id="PTHR15081:SF1">
    <property type="entry name" value="NUCLEAR AUTOANTIGENIC SPERM PROTEIN"/>
    <property type="match status" value="1"/>
</dbReference>